<reference evidence="1" key="1">
    <citation type="submission" date="2020-05" db="EMBL/GenBank/DDBJ databases">
        <authorList>
            <person name="Chiriac C."/>
            <person name="Salcher M."/>
            <person name="Ghai R."/>
            <person name="Kavagutti S V."/>
        </authorList>
    </citation>
    <scope>NUCLEOTIDE SEQUENCE</scope>
</reference>
<name>A0A6J5TA57_9CAUD</name>
<dbReference type="EMBL" id="LR797824">
    <property type="protein sequence ID" value="CAB4241815.1"/>
    <property type="molecule type" value="Genomic_DNA"/>
</dbReference>
<accession>A0A6J5TA57</accession>
<sequence length="57" mass="7256">MNLNFLQHMYQQWCNGQTEQMYRWLDFVEFAAKQTNQNREELEQALKNTRWFEWPRQ</sequence>
<proteinExistence type="predicted"/>
<gene>
    <name evidence="1" type="ORF">UFOVP71_353</name>
</gene>
<protein>
    <submittedName>
        <fullName evidence="1">Uncharacterized protein</fullName>
    </submittedName>
</protein>
<evidence type="ECO:0000313" key="1">
    <source>
        <dbReference type="EMBL" id="CAB4241815.1"/>
    </source>
</evidence>
<organism evidence="1">
    <name type="scientific">uncultured Caudovirales phage</name>
    <dbReference type="NCBI Taxonomy" id="2100421"/>
    <lineage>
        <taxon>Viruses</taxon>
        <taxon>Duplodnaviria</taxon>
        <taxon>Heunggongvirae</taxon>
        <taxon>Uroviricota</taxon>
        <taxon>Caudoviricetes</taxon>
        <taxon>Peduoviridae</taxon>
        <taxon>Maltschvirus</taxon>
        <taxon>Maltschvirus maltsch</taxon>
    </lineage>
</organism>